<sequence length="135" mass="14000">MTRRVLIGGGIGTLAVAGVGAGWAYNRYLAEHTQIEDTLAYEAAQQSKNNPSGAADPTELTGVSITDSGLTAQEGSITLKSYTEGSGNNAVVSFTAEVKLNNATLLRSAFANNKFGQNIIDTPPILPRSTTVSGP</sequence>
<dbReference type="EMBL" id="AP017895">
    <property type="protein sequence ID" value="BAV86381.1"/>
    <property type="molecule type" value="Genomic_DNA"/>
</dbReference>
<dbReference type="Proteomes" id="UP000250241">
    <property type="component" value="Chromosome"/>
</dbReference>
<protein>
    <submittedName>
        <fullName evidence="2">Uncharacterized protein</fullName>
    </submittedName>
</protein>
<proteinExistence type="predicted"/>
<gene>
    <name evidence="2" type="ORF">RA11412_0082</name>
</gene>
<evidence type="ECO:0000313" key="2">
    <source>
        <dbReference type="EMBL" id="BAV86381.1"/>
    </source>
</evidence>
<evidence type="ECO:0000313" key="3">
    <source>
        <dbReference type="Proteomes" id="UP000250241"/>
    </source>
</evidence>
<accession>A0A2Z5QVH4</accession>
<name>A0A2Z5QVH4_9MICC</name>
<reference evidence="2 3" key="1">
    <citation type="submission" date="2016-10" db="EMBL/GenBank/DDBJ databases">
        <title>Genome sequence of Rothia aeria strain JCM11412.</title>
        <authorList>
            <person name="Nambu T."/>
        </authorList>
    </citation>
    <scope>NUCLEOTIDE SEQUENCE [LARGE SCALE GENOMIC DNA]</scope>
    <source>
        <strain evidence="2 3">JCM 11412</strain>
    </source>
</reference>
<feature type="region of interest" description="Disordered" evidence="1">
    <location>
        <begin position="44"/>
        <end position="67"/>
    </location>
</feature>
<keyword evidence="3" id="KW-1185">Reference proteome</keyword>
<evidence type="ECO:0000256" key="1">
    <source>
        <dbReference type="SAM" id="MobiDB-lite"/>
    </source>
</evidence>
<dbReference type="KEGG" id="raj:RA11412_0082"/>
<dbReference type="AlphaFoldDB" id="A0A2Z5QVH4"/>
<organism evidence="2 3">
    <name type="scientific">Rothia aeria</name>
    <dbReference type="NCBI Taxonomy" id="172042"/>
    <lineage>
        <taxon>Bacteria</taxon>
        <taxon>Bacillati</taxon>
        <taxon>Actinomycetota</taxon>
        <taxon>Actinomycetes</taxon>
        <taxon>Micrococcales</taxon>
        <taxon>Micrococcaceae</taxon>
        <taxon>Rothia</taxon>
    </lineage>
</organism>